<evidence type="ECO:0000256" key="3">
    <source>
        <dbReference type="ARBA" id="ARBA00012217"/>
    </source>
</evidence>
<dbReference type="InterPro" id="IPR028923">
    <property type="entry name" value="SAICAR_synt/ADE2_N"/>
</dbReference>
<dbReference type="SUPFAM" id="SSF56104">
    <property type="entry name" value="SAICAR synthase-like"/>
    <property type="match status" value="1"/>
</dbReference>
<dbReference type="GO" id="GO:0004639">
    <property type="term" value="F:phosphoribosylaminoimidazolesuccinocarboxamide synthase activity"/>
    <property type="evidence" value="ECO:0007669"/>
    <property type="project" value="UniProtKB-EC"/>
</dbReference>
<dbReference type="PROSITE" id="PS01058">
    <property type="entry name" value="SAICAR_SYNTHETASE_2"/>
    <property type="match status" value="1"/>
</dbReference>
<dbReference type="AlphaFoldDB" id="A0A1E3QUL8"/>
<organism evidence="12 13">
    <name type="scientific">Babjeviella inositovora NRRL Y-12698</name>
    <dbReference type="NCBI Taxonomy" id="984486"/>
    <lineage>
        <taxon>Eukaryota</taxon>
        <taxon>Fungi</taxon>
        <taxon>Dikarya</taxon>
        <taxon>Ascomycota</taxon>
        <taxon>Saccharomycotina</taxon>
        <taxon>Pichiomycetes</taxon>
        <taxon>Serinales incertae sedis</taxon>
        <taxon>Babjeviella</taxon>
    </lineage>
</organism>
<dbReference type="FunFam" id="3.30.200.20:FF:000392">
    <property type="entry name" value="Phosphoribosylaminoimidazole-succinocarboxamide synthase"/>
    <property type="match status" value="1"/>
</dbReference>
<keyword evidence="8" id="KW-0067">ATP-binding</keyword>
<dbReference type="Gene3D" id="3.30.200.20">
    <property type="entry name" value="Phosphorylase Kinase, domain 1"/>
    <property type="match status" value="1"/>
</dbReference>
<proteinExistence type="inferred from homology"/>
<evidence type="ECO:0000256" key="4">
    <source>
        <dbReference type="ARBA" id="ARBA00016460"/>
    </source>
</evidence>
<comment type="pathway">
    <text evidence="1">Purine metabolism; IMP biosynthesis via de novo pathway; 5-amino-1-(5-phospho-D-ribosyl)imidazole-4-carboxamide from 5-amino-1-(5-phospho-D-ribosyl)imidazole-4-carboxylate: step 1/2.</text>
</comment>
<dbReference type="Proteomes" id="UP000094336">
    <property type="component" value="Unassembled WGS sequence"/>
</dbReference>
<name>A0A1E3QUL8_9ASCO</name>
<dbReference type="UniPathway" id="UPA00074">
    <property type="reaction ID" value="UER00131"/>
</dbReference>
<dbReference type="InterPro" id="IPR018236">
    <property type="entry name" value="SAICAR_synthetase_CS"/>
</dbReference>
<dbReference type="Gene3D" id="3.30.470.20">
    <property type="entry name" value="ATP-grasp fold, B domain"/>
    <property type="match status" value="1"/>
</dbReference>
<dbReference type="GO" id="GO:0005524">
    <property type="term" value="F:ATP binding"/>
    <property type="evidence" value="ECO:0007669"/>
    <property type="project" value="UniProtKB-KW"/>
</dbReference>
<evidence type="ECO:0000256" key="8">
    <source>
        <dbReference type="ARBA" id="ARBA00022840"/>
    </source>
</evidence>
<evidence type="ECO:0000256" key="9">
    <source>
        <dbReference type="ARBA" id="ARBA00030409"/>
    </source>
</evidence>
<dbReference type="Pfam" id="PF01259">
    <property type="entry name" value="SAICAR_synt"/>
    <property type="match status" value="1"/>
</dbReference>
<dbReference type="InterPro" id="IPR001636">
    <property type="entry name" value="SAICAR_synth"/>
</dbReference>
<sequence>MSDSLTSTNLNNILPLVAKGKVRDIYQSTSDSLLFVATDRISAYDVIMTNGIPSKGKILTKLSEFWFDFLKPTIPNHLLAKTDAIFEQLPKELSEPQYKTQLEDRALLVKKLRLVPLEVIVRGYITGSAWKEYKKEGTVHGLTVPQGLQESEKFAKPIFTPSTKADQGEHDENIHPDQAAEIVGKELADKIAKIAIELYTRAHDYALTRGIIIADTKFEFGLDEGDNLVLVDEVLTPDSSRFWNAKTYAVGQSQDSYDKQFLRDWLTSNGLAGKDGVAMDSEIAAKSKEKYVEAYESLTGEKWV</sequence>
<evidence type="ECO:0000256" key="7">
    <source>
        <dbReference type="ARBA" id="ARBA00022755"/>
    </source>
</evidence>
<comment type="catalytic activity">
    <reaction evidence="10">
        <text>5-amino-1-(5-phospho-D-ribosyl)imidazole-4-carboxylate + L-aspartate + ATP = (2S)-2-[5-amino-1-(5-phospho-beta-D-ribosyl)imidazole-4-carboxamido]succinate + ADP + phosphate + 2 H(+)</text>
        <dbReference type="Rhea" id="RHEA:22628"/>
        <dbReference type="ChEBI" id="CHEBI:15378"/>
        <dbReference type="ChEBI" id="CHEBI:29991"/>
        <dbReference type="ChEBI" id="CHEBI:30616"/>
        <dbReference type="ChEBI" id="CHEBI:43474"/>
        <dbReference type="ChEBI" id="CHEBI:58443"/>
        <dbReference type="ChEBI" id="CHEBI:77657"/>
        <dbReference type="ChEBI" id="CHEBI:456216"/>
        <dbReference type="EC" id="6.3.2.6"/>
    </reaction>
</comment>
<evidence type="ECO:0000259" key="11">
    <source>
        <dbReference type="Pfam" id="PF01259"/>
    </source>
</evidence>
<comment type="similarity">
    <text evidence="2">Belongs to the SAICAR synthetase family.</text>
</comment>
<evidence type="ECO:0000256" key="1">
    <source>
        <dbReference type="ARBA" id="ARBA00004672"/>
    </source>
</evidence>
<evidence type="ECO:0000256" key="2">
    <source>
        <dbReference type="ARBA" id="ARBA00010190"/>
    </source>
</evidence>
<evidence type="ECO:0000313" key="12">
    <source>
        <dbReference type="EMBL" id="ODQ81379.1"/>
    </source>
</evidence>
<evidence type="ECO:0000313" key="13">
    <source>
        <dbReference type="Proteomes" id="UP000094336"/>
    </source>
</evidence>
<dbReference type="GO" id="GO:0005737">
    <property type="term" value="C:cytoplasm"/>
    <property type="evidence" value="ECO:0007669"/>
    <property type="project" value="TreeGrafter"/>
</dbReference>
<dbReference type="FunFam" id="3.30.470.20:FF:000015">
    <property type="entry name" value="Phosphoribosylaminoimidazole-succinocarboxamide synthase"/>
    <property type="match status" value="1"/>
</dbReference>
<dbReference type="GO" id="GO:0006189">
    <property type="term" value="P:'de novo' IMP biosynthetic process"/>
    <property type="evidence" value="ECO:0007669"/>
    <property type="project" value="UniProtKB-UniPathway"/>
</dbReference>
<dbReference type="EMBL" id="KV454428">
    <property type="protein sequence ID" value="ODQ81379.1"/>
    <property type="molecule type" value="Genomic_DNA"/>
</dbReference>
<dbReference type="OrthoDB" id="9991235at2759"/>
<dbReference type="EC" id="6.3.2.6" evidence="3"/>
<keyword evidence="6" id="KW-0547">Nucleotide-binding</keyword>
<feature type="domain" description="SAICAR synthetase/ADE2 N-terminal" evidence="11">
    <location>
        <begin position="17"/>
        <end position="275"/>
    </location>
</feature>
<accession>A0A1E3QUL8</accession>
<dbReference type="PANTHER" id="PTHR43700">
    <property type="entry name" value="PHOSPHORIBOSYLAMINOIMIDAZOLE-SUCCINOCARBOXAMIDE SYNTHASE"/>
    <property type="match status" value="1"/>
</dbReference>
<dbReference type="STRING" id="984486.A0A1E3QUL8"/>
<keyword evidence="13" id="KW-1185">Reference proteome</keyword>
<dbReference type="HAMAP" id="MF_00137">
    <property type="entry name" value="SAICAR_synth"/>
    <property type="match status" value="1"/>
</dbReference>
<evidence type="ECO:0000256" key="6">
    <source>
        <dbReference type="ARBA" id="ARBA00022741"/>
    </source>
</evidence>
<dbReference type="GeneID" id="30150432"/>
<dbReference type="NCBIfam" id="TIGR00081">
    <property type="entry name" value="purC"/>
    <property type="match status" value="1"/>
</dbReference>
<keyword evidence="5" id="KW-0436">Ligase</keyword>
<protein>
    <recommendedName>
        <fullName evidence="4">Phosphoribosylaminoimidazole-succinocarboxamide synthase</fullName>
        <ecNumber evidence="3">6.3.2.6</ecNumber>
    </recommendedName>
    <alternativeName>
        <fullName evidence="9">SAICAR synthetase</fullName>
    </alternativeName>
</protein>
<dbReference type="CDD" id="cd01414">
    <property type="entry name" value="SAICAR_synt_Sc"/>
    <property type="match status" value="1"/>
</dbReference>
<dbReference type="GO" id="GO:0046084">
    <property type="term" value="P:adenine biosynthetic process"/>
    <property type="evidence" value="ECO:0007669"/>
    <property type="project" value="EnsemblFungi"/>
</dbReference>
<dbReference type="PROSITE" id="PS01057">
    <property type="entry name" value="SAICAR_SYNTHETASE_1"/>
    <property type="match status" value="1"/>
</dbReference>
<keyword evidence="7" id="KW-0658">Purine biosynthesis</keyword>
<dbReference type="PANTHER" id="PTHR43700:SF1">
    <property type="entry name" value="PHOSPHORIBOSYLAMINOIMIDAZOLE-SUCCINOCARBOXAMIDE SYNTHASE"/>
    <property type="match status" value="1"/>
</dbReference>
<evidence type="ECO:0000256" key="10">
    <source>
        <dbReference type="ARBA" id="ARBA00048475"/>
    </source>
</evidence>
<evidence type="ECO:0000256" key="5">
    <source>
        <dbReference type="ARBA" id="ARBA00022598"/>
    </source>
</evidence>
<gene>
    <name evidence="12" type="ORF">BABINDRAFT_7175</name>
</gene>
<reference evidence="13" key="1">
    <citation type="submission" date="2016-05" db="EMBL/GenBank/DDBJ databases">
        <title>Comparative genomics of biotechnologically important yeasts.</title>
        <authorList>
            <consortium name="DOE Joint Genome Institute"/>
            <person name="Riley R."/>
            <person name="Haridas S."/>
            <person name="Wolfe K.H."/>
            <person name="Lopes M.R."/>
            <person name="Hittinger C.T."/>
            <person name="Goker M."/>
            <person name="Salamov A."/>
            <person name="Wisecaver J."/>
            <person name="Long T.M."/>
            <person name="Aerts A.L."/>
            <person name="Barry K."/>
            <person name="Choi C."/>
            <person name="Clum A."/>
            <person name="Coughlan A.Y."/>
            <person name="Deshpande S."/>
            <person name="Douglass A.P."/>
            <person name="Hanson S.J."/>
            <person name="Klenk H.-P."/>
            <person name="Labutti K."/>
            <person name="Lapidus A."/>
            <person name="Lindquist E."/>
            <person name="Lipzen A."/>
            <person name="Meier-Kolthoff J.P."/>
            <person name="Ohm R.A."/>
            <person name="Otillar R.P."/>
            <person name="Pangilinan J."/>
            <person name="Peng Y."/>
            <person name="Rokas A."/>
            <person name="Rosa C.A."/>
            <person name="Scheuner C."/>
            <person name="Sibirny A.A."/>
            <person name="Slot J.C."/>
            <person name="Stielow J.B."/>
            <person name="Sun H."/>
            <person name="Kurtzman C.P."/>
            <person name="Blackwell M."/>
            <person name="Grigoriev I.V."/>
            <person name="Jeffries T.W."/>
        </authorList>
    </citation>
    <scope>NUCLEOTIDE SEQUENCE [LARGE SCALE GENOMIC DNA]</scope>
    <source>
        <strain evidence="13">NRRL Y-12698</strain>
    </source>
</reference>
<dbReference type="NCBIfam" id="NF010568">
    <property type="entry name" value="PRK13961.1"/>
    <property type="match status" value="1"/>
</dbReference>
<dbReference type="RefSeq" id="XP_018986707.1">
    <property type="nucleotide sequence ID" value="XM_019132579.1"/>
</dbReference>